<reference evidence="3 4" key="1">
    <citation type="journal article" date="2023" name="Sci. Data">
        <title>Genome assembly of the Korean intertidal mud-creeper Batillaria attramentaria.</title>
        <authorList>
            <person name="Patra A.K."/>
            <person name="Ho P.T."/>
            <person name="Jun S."/>
            <person name="Lee S.J."/>
            <person name="Kim Y."/>
            <person name="Won Y.J."/>
        </authorList>
    </citation>
    <scope>NUCLEOTIDE SEQUENCE [LARGE SCALE GENOMIC DNA]</scope>
    <source>
        <strain evidence="3">Wonlab-2016</strain>
    </source>
</reference>
<accession>A0ABD0KW03</accession>
<keyword evidence="4" id="KW-1185">Reference proteome</keyword>
<dbReference type="Pfam" id="PF04152">
    <property type="entry name" value="Mre11_DNA_bind"/>
    <property type="match status" value="1"/>
</dbReference>
<dbReference type="EMBL" id="JACVVK020000117">
    <property type="protein sequence ID" value="KAK7491211.1"/>
    <property type="molecule type" value="Genomic_DNA"/>
</dbReference>
<dbReference type="AlphaFoldDB" id="A0ABD0KW03"/>
<feature type="region of interest" description="Disordered" evidence="1">
    <location>
        <begin position="112"/>
        <end position="173"/>
    </location>
</feature>
<organism evidence="3 4">
    <name type="scientific">Batillaria attramentaria</name>
    <dbReference type="NCBI Taxonomy" id="370345"/>
    <lineage>
        <taxon>Eukaryota</taxon>
        <taxon>Metazoa</taxon>
        <taxon>Spiralia</taxon>
        <taxon>Lophotrochozoa</taxon>
        <taxon>Mollusca</taxon>
        <taxon>Gastropoda</taxon>
        <taxon>Caenogastropoda</taxon>
        <taxon>Sorbeoconcha</taxon>
        <taxon>Cerithioidea</taxon>
        <taxon>Batillariidae</taxon>
        <taxon>Batillaria</taxon>
    </lineage>
</organism>
<dbReference type="PANTHER" id="PTHR10139">
    <property type="entry name" value="DOUBLE-STRAND BREAK REPAIR PROTEIN MRE11"/>
    <property type="match status" value="1"/>
</dbReference>
<proteinExistence type="predicted"/>
<gene>
    <name evidence="3" type="ORF">BaRGS_00017482</name>
</gene>
<dbReference type="PANTHER" id="PTHR10139:SF1">
    <property type="entry name" value="DOUBLE-STRAND BREAK REPAIR PROTEIN MRE11"/>
    <property type="match status" value="1"/>
</dbReference>
<dbReference type="Proteomes" id="UP001519460">
    <property type="component" value="Unassembled WGS sequence"/>
</dbReference>
<evidence type="ECO:0000313" key="4">
    <source>
        <dbReference type="Proteomes" id="UP001519460"/>
    </source>
</evidence>
<sequence>MPSLLTADFGVSTDDELLAQLQPPSLDTARVEDMVRDYFAKTEGNNQLQVLTEKGMGEAVKEFVDKEEREAISELVKYQLQKTQNHLRTRNATEDAIDKEVFRYKDEFEDSDDALTISDDDDDEPFNIPSARQPKSRTPVRAAVTSRGGKKRGLVFDESDSDDDVLPSVKRKR</sequence>
<dbReference type="InterPro" id="IPR007281">
    <property type="entry name" value="Mre11_DNA-bd"/>
</dbReference>
<name>A0ABD0KW03_9CAEN</name>
<evidence type="ECO:0000259" key="2">
    <source>
        <dbReference type="Pfam" id="PF04152"/>
    </source>
</evidence>
<comment type="caution">
    <text evidence="3">The sequence shown here is derived from an EMBL/GenBank/DDBJ whole genome shotgun (WGS) entry which is preliminary data.</text>
</comment>
<protein>
    <recommendedName>
        <fullName evidence="2">Mre11 DNA-binding domain-containing protein</fullName>
    </recommendedName>
</protein>
<feature type="compositionally biased region" description="Acidic residues" evidence="1">
    <location>
        <begin position="112"/>
        <end position="125"/>
    </location>
</feature>
<feature type="domain" description="Mre11 DNA-binding" evidence="2">
    <location>
        <begin position="19"/>
        <end position="63"/>
    </location>
</feature>
<evidence type="ECO:0000313" key="3">
    <source>
        <dbReference type="EMBL" id="KAK7491211.1"/>
    </source>
</evidence>
<evidence type="ECO:0000256" key="1">
    <source>
        <dbReference type="SAM" id="MobiDB-lite"/>
    </source>
</evidence>